<feature type="compositionally biased region" description="Low complexity" evidence="1">
    <location>
        <begin position="31"/>
        <end position="47"/>
    </location>
</feature>
<evidence type="ECO:0000256" key="1">
    <source>
        <dbReference type="SAM" id="MobiDB-lite"/>
    </source>
</evidence>
<dbReference type="EMBL" id="BT011151">
    <property type="protein sequence ID" value="AAR82819.1"/>
    <property type="molecule type" value="mRNA"/>
</dbReference>
<proteinExistence type="evidence at transcript level"/>
<name>Q6NNY1_DROME</name>
<dbReference type="AlphaFoldDB" id="Q6NNY1"/>
<organism evidence="2">
    <name type="scientific">Drosophila melanogaster</name>
    <name type="common">Fruit fly</name>
    <dbReference type="NCBI Taxonomy" id="7227"/>
    <lineage>
        <taxon>Eukaryota</taxon>
        <taxon>Metazoa</taxon>
        <taxon>Ecdysozoa</taxon>
        <taxon>Arthropoda</taxon>
        <taxon>Hexapoda</taxon>
        <taxon>Insecta</taxon>
        <taxon>Pterygota</taxon>
        <taxon>Neoptera</taxon>
        <taxon>Endopterygota</taxon>
        <taxon>Diptera</taxon>
        <taxon>Brachycera</taxon>
        <taxon>Muscomorpha</taxon>
        <taxon>Ephydroidea</taxon>
        <taxon>Drosophilidae</taxon>
        <taxon>Drosophila</taxon>
        <taxon>Sophophora</taxon>
    </lineage>
</organism>
<feature type="non-terminal residue" evidence="2">
    <location>
        <position position="1"/>
    </location>
</feature>
<accession>Q6NNY1</accession>
<feature type="region of interest" description="Disordered" evidence="1">
    <location>
        <begin position="1"/>
        <end position="47"/>
    </location>
</feature>
<sequence length="63" mass="6410">PVLIMHPAPVGWPPKCRPPRRRAGSDGRPMGPAGAAGTADAPAGAAAAGGATNWMDVFPYDWS</sequence>
<protein>
    <submittedName>
        <fullName evidence="2">GH05851p</fullName>
    </submittedName>
</protein>
<evidence type="ECO:0000313" key="2">
    <source>
        <dbReference type="EMBL" id="AAR82819.1"/>
    </source>
</evidence>
<reference evidence="2" key="1">
    <citation type="submission" date="2003-12" db="EMBL/GenBank/DDBJ databases">
        <authorList>
            <person name="Stapleton M."/>
            <person name="Brokstein P."/>
            <person name="Hong L."/>
            <person name="Agbayani A."/>
            <person name="Carlson J."/>
            <person name="Champe M."/>
            <person name="Chavez C."/>
            <person name="Dorsett V."/>
            <person name="Dresnek D."/>
            <person name="Farfan D."/>
            <person name="Frise E."/>
            <person name="George R."/>
            <person name="Gonzalez M."/>
            <person name="Guarin H."/>
            <person name="Kronmiller B."/>
            <person name="Li P."/>
            <person name="Liao G."/>
            <person name="Miranda A."/>
            <person name="Mungall C.J."/>
            <person name="Nunoo J."/>
            <person name="Pacleb J."/>
            <person name="Paragas V."/>
            <person name="Park S."/>
            <person name="Patel S."/>
            <person name="Phouanenavong S."/>
            <person name="Wan K."/>
            <person name="Yu C."/>
            <person name="Lewis S.E."/>
            <person name="Rubin G.M."/>
            <person name="Celniker S."/>
        </authorList>
    </citation>
    <scope>NUCLEOTIDE SEQUENCE</scope>
    <source>
        <strain evidence="2">Berkeley</strain>
    </source>
</reference>